<dbReference type="AlphaFoldDB" id="A0A2P2LUZ2"/>
<organism evidence="1">
    <name type="scientific">Rhizophora mucronata</name>
    <name type="common">Asiatic mangrove</name>
    <dbReference type="NCBI Taxonomy" id="61149"/>
    <lineage>
        <taxon>Eukaryota</taxon>
        <taxon>Viridiplantae</taxon>
        <taxon>Streptophyta</taxon>
        <taxon>Embryophyta</taxon>
        <taxon>Tracheophyta</taxon>
        <taxon>Spermatophyta</taxon>
        <taxon>Magnoliopsida</taxon>
        <taxon>eudicotyledons</taxon>
        <taxon>Gunneridae</taxon>
        <taxon>Pentapetalae</taxon>
        <taxon>rosids</taxon>
        <taxon>fabids</taxon>
        <taxon>Malpighiales</taxon>
        <taxon>Rhizophoraceae</taxon>
        <taxon>Rhizophora</taxon>
    </lineage>
</organism>
<name>A0A2P2LUZ2_RHIMU</name>
<accession>A0A2P2LUZ2</accession>
<sequence>MLQVKIREANNNLAKLKKDMECEYCSIVKMS</sequence>
<evidence type="ECO:0000313" key="1">
    <source>
        <dbReference type="EMBL" id="MBX21790.1"/>
    </source>
</evidence>
<protein>
    <submittedName>
        <fullName evidence="1">Uncharacterized protein</fullName>
    </submittedName>
</protein>
<reference evidence="1" key="1">
    <citation type="submission" date="2018-02" db="EMBL/GenBank/DDBJ databases">
        <title>Rhizophora mucronata_Transcriptome.</title>
        <authorList>
            <person name="Meera S.P."/>
            <person name="Sreeshan A."/>
            <person name="Augustine A."/>
        </authorList>
    </citation>
    <scope>NUCLEOTIDE SEQUENCE</scope>
    <source>
        <tissue evidence="1">Leaf</tissue>
    </source>
</reference>
<proteinExistence type="predicted"/>
<dbReference type="EMBL" id="GGEC01041306">
    <property type="protein sequence ID" value="MBX21790.1"/>
    <property type="molecule type" value="Transcribed_RNA"/>
</dbReference>